<protein>
    <submittedName>
        <fullName evidence="7">cGMP-dependent protein kinase 2 (CGK 2) (CGK2) (cGMP-dependent protein kinase II) (cGKII)</fullName>
    </submittedName>
</protein>
<evidence type="ECO:0000256" key="1">
    <source>
        <dbReference type="ARBA" id="ARBA00022527"/>
    </source>
</evidence>
<proteinExistence type="predicted"/>
<dbReference type="InterPro" id="IPR050205">
    <property type="entry name" value="CDPK_Ser/Thr_kinases"/>
</dbReference>
<evidence type="ECO:0000256" key="2">
    <source>
        <dbReference type="ARBA" id="ARBA00022679"/>
    </source>
</evidence>
<comment type="caution">
    <text evidence="7">The sequence shown here is derived from an EMBL/GenBank/DDBJ whole genome shotgun (WGS) entry which is preliminary data.</text>
</comment>
<keyword evidence="2" id="KW-0808">Transferase</keyword>
<dbReference type="InterPro" id="IPR000719">
    <property type="entry name" value="Prot_kinase_dom"/>
</dbReference>
<dbReference type="Gene3D" id="1.10.510.10">
    <property type="entry name" value="Transferase(Phosphotransferase) domain 1"/>
    <property type="match status" value="1"/>
</dbReference>
<keyword evidence="5" id="KW-0067">ATP-binding</keyword>
<keyword evidence="3" id="KW-0547">Nucleotide-binding</keyword>
<dbReference type="InterPro" id="IPR011009">
    <property type="entry name" value="Kinase-like_dom_sf"/>
</dbReference>
<keyword evidence="4 7" id="KW-0418">Kinase</keyword>
<dbReference type="PROSITE" id="PS50011">
    <property type="entry name" value="PROTEIN_KINASE_DOM"/>
    <property type="match status" value="1"/>
</dbReference>
<keyword evidence="1" id="KW-0723">Serine/threonine-protein kinase</keyword>
<dbReference type="EMBL" id="CAXAMM010042685">
    <property type="protein sequence ID" value="CAK9106259.1"/>
    <property type="molecule type" value="Genomic_DNA"/>
</dbReference>
<dbReference type="PANTHER" id="PTHR24349">
    <property type="entry name" value="SERINE/THREONINE-PROTEIN KINASE"/>
    <property type="match status" value="1"/>
</dbReference>
<dbReference type="Proteomes" id="UP001642464">
    <property type="component" value="Unassembled WGS sequence"/>
</dbReference>
<evidence type="ECO:0000313" key="7">
    <source>
        <dbReference type="EMBL" id="CAK9106259.1"/>
    </source>
</evidence>
<evidence type="ECO:0000256" key="4">
    <source>
        <dbReference type="ARBA" id="ARBA00022777"/>
    </source>
</evidence>
<keyword evidence="8" id="KW-1185">Reference proteome</keyword>
<evidence type="ECO:0000313" key="8">
    <source>
        <dbReference type="Proteomes" id="UP001642464"/>
    </source>
</evidence>
<dbReference type="Pfam" id="PF00069">
    <property type="entry name" value="Pkinase"/>
    <property type="match status" value="1"/>
</dbReference>
<gene>
    <name evidence="7" type="ORF">SCF082_LOCUS49495</name>
</gene>
<feature type="domain" description="Protein kinase" evidence="6">
    <location>
        <begin position="1"/>
        <end position="208"/>
    </location>
</feature>
<accession>A0ABP0S1T3</accession>
<sequence>MEYCSGGNLLRRIQQRHLCGIGSYRAPSTAIAWIAQVFLGLEHMHLRMDTLLRDLKPDNVVLSISGVAKLTDFGFGRFGVESTSGLWSFGVPAGSPGYVAPEVILQQNYDYSADLYSLGVLTWVLLSGGLVNVEPPQPPTGQRRTVNDFRAHAQDCDLLLRCLEDPRSNGALRLRRHEQDFVAKLIDRRPERRLSHRALAGSKGGKKA</sequence>
<organism evidence="7 8">
    <name type="scientific">Durusdinium trenchii</name>
    <dbReference type="NCBI Taxonomy" id="1381693"/>
    <lineage>
        <taxon>Eukaryota</taxon>
        <taxon>Sar</taxon>
        <taxon>Alveolata</taxon>
        <taxon>Dinophyceae</taxon>
        <taxon>Suessiales</taxon>
        <taxon>Symbiodiniaceae</taxon>
        <taxon>Durusdinium</taxon>
    </lineage>
</organism>
<dbReference type="SMART" id="SM00220">
    <property type="entry name" value="S_TKc"/>
    <property type="match status" value="1"/>
</dbReference>
<evidence type="ECO:0000259" key="6">
    <source>
        <dbReference type="PROSITE" id="PS50011"/>
    </source>
</evidence>
<evidence type="ECO:0000256" key="5">
    <source>
        <dbReference type="ARBA" id="ARBA00022840"/>
    </source>
</evidence>
<dbReference type="GO" id="GO:0016301">
    <property type="term" value="F:kinase activity"/>
    <property type="evidence" value="ECO:0007669"/>
    <property type="project" value="UniProtKB-KW"/>
</dbReference>
<evidence type="ECO:0000256" key="3">
    <source>
        <dbReference type="ARBA" id="ARBA00022741"/>
    </source>
</evidence>
<dbReference type="SUPFAM" id="SSF56112">
    <property type="entry name" value="Protein kinase-like (PK-like)"/>
    <property type="match status" value="1"/>
</dbReference>
<name>A0ABP0S1T3_9DINO</name>
<reference evidence="7 8" key="1">
    <citation type="submission" date="2024-02" db="EMBL/GenBank/DDBJ databases">
        <authorList>
            <person name="Chen Y."/>
            <person name="Shah S."/>
            <person name="Dougan E. K."/>
            <person name="Thang M."/>
            <person name="Chan C."/>
        </authorList>
    </citation>
    <scope>NUCLEOTIDE SEQUENCE [LARGE SCALE GENOMIC DNA]</scope>
</reference>